<feature type="domain" description="Pseudouridine synthase RsuA/RluA-like" evidence="2">
    <location>
        <begin position="72"/>
        <end position="153"/>
    </location>
</feature>
<sequence>MNFRIDFILCKIFFYFSRIDIKNIIFNNFFLYFFKFLFFKIKILLFFNFYNNYINKNLSFYIPIIYENNFFLIINKPFNLIIYNFLNINNLFKNLLYFYGKTSFELFRLGILNRLDKDTSGIMIVFKKNNFYINYLNQLKNKIIYKNYILYIFGFLKFGFYKIFNKYYSKKLLLNFLFLKILIFLIFLFL</sequence>
<proteinExistence type="predicted"/>
<evidence type="ECO:0000313" key="3">
    <source>
        <dbReference type="EMBL" id="QSF25323.1"/>
    </source>
</evidence>
<dbReference type="GO" id="GO:0001522">
    <property type="term" value="P:pseudouridine synthesis"/>
    <property type="evidence" value="ECO:0007669"/>
    <property type="project" value="InterPro"/>
</dbReference>
<dbReference type="InterPro" id="IPR006145">
    <property type="entry name" value="PsdUridine_synth_RsuA/RluA"/>
</dbReference>
<dbReference type="AlphaFoldDB" id="A0A974WN13"/>
<dbReference type="EMBL" id="CP024850">
    <property type="protein sequence ID" value="QSF25323.1"/>
    <property type="molecule type" value="Genomic_DNA"/>
</dbReference>
<keyword evidence="1" id="KW-0812">Transmembrane</keyword>
<dbReference type="GO" id="GO:0140098">
    <property type="term" value="F:catalytic activity, acting on RNA"/>
    <property type="evidence" value="ECO:0007669"/>
    <property type="project" value="UniProtKB-ARBA"/>
</dbReference>
<dbReference type="SUPFAM" id="SSF55120">
    <property type="entry name" value="Pseudouridine synthase"/>
    <property type="match status" value="1"/>
</dbReference>
<keyword evidence="1" id="KW-1133">Transmembrane helix</keyword>
<dbReference type="GO" id="GO:0006396">
    <property type="term" value="P:RNA processing"/>
    <property type="evidence" value="ECO:0007669"/>
    <property type="project" value="UniProtKB-ARBA"/>
</dbReference>
<feature type="transmembrane region" description="Helical" evidence="1">
    <location>
        <begin position="29"/>
        <end position="50"/>
    </location>
</feature>
<feature type="transmembrane region" description="Helical" evidence="1">
    <location>
        <begin position="172"/>
        <end position="189"/>
    </location>
</feature>
<organism evidence="3 4">
    <name type="scientific">Candidatus Nasuia deltocephalincola</name>
    <dbReference type="NCBI Taxonomy" id="1160784"/>
    <lineage>
        <taxon>Bacteria</taxon>
        <taxon>Pseudomonadati</taxon>
        <taxon>Pseudomonadota</taxon>
        <taxon>Betaproteobacteria</taxon>
        <taxon>Candidatus Nasuia</taxon>
    </lineage>
</organism>
<name>A0A974WN13_9PROT</name>
<dbReference type="GO" id="GO:0003723">
    <property type="term" value="F:RNA binding"/>
    <property type="evidence" value="ECO:0007669"/>
    <property type="project" value="InterPro"/>
</dbReference>
<protein>
    <recommendedName>
        <fullName evidence="2">Pseudouridine synthase RsuA/RluA-like domain-containing protein</fullName>
    </recommendedName>
</protein>
<keyword evidence="4" id="KW-1185">Reference proteome</keyword>
<gene>
    <name evidence="3" type="ORF">CU086_00610</name>
</gene>
<reference evidence="3" key="1">
    <citation type="submission" date="2017-11" db="EMBL/GenBank/DDBJ databases">
        <authorList>
            <person name="Jian Z."/>
        </authorList>
    </citation>
    <scope>NUCLEOTIDE SEQUENCE</scope>
    <source>
        <strain evidence="3">YC</strain>
    </source>
</reference>
<dbReference type="Gene3D" id="3.30.2350.10">
    <property type="entry name" value="Pseudouridine synthase"/>
    <property type="match status" value="1"/>
</dbReference>
<dbReference type="InterPro" id="IPR020103">
    <property type="entry name" value="PsdUridine_synth_cat_dom_sf"/>
</dbReference>
<dbReference type="GO" id="GO:0009982">
    <property type="term" value="F:pseudouridine synthase activity"/>
    <property type="evidence" value="ECO:0007669"/>
    <property type="project" value="InterPro"/>
</dbReference>
<evidence type="ECO:0000259" key="2">
    <source>
        <dbReference type="Pfam" id="PF00849"/>
    </source>
</evidence>
<evidence type="ECO:0000256" key="1">
    <source>
        <dbReference type="SAM" id="Phobius"/>
    </source>
</evidence>
<accession>A0A974WN13</accession>
<keyword evidence="1" id="KW-0472">Membrane</keyword>
<dbReference type="Pfam" id="PF00849">
    <property type="entry name" value="PseudoU_synth_2"/>
    <property type="match status" value="1"/>
</dbReference>
<evidence type="ECO:0000313" key="4">
    <source>
        <dbReference type="Proteomes" id="UP000663075"/>
    </source>
</evidence>
<dbReference type="Proteomes" id="UP000663075">
    <property type="component" value="Chromosome"/>
</dbReference>